<dbReference type="RefSeq" id="WP_133942810.1">
    <property type="nucleotide sequence ID" value="NZ_SOEO01000001.1"/>
</dbReference>
<evidence type="ECO:0000313" key="2">
    <source>
        <dbReference type="Proteomes" id="UP000295313"/>
    </source>
</evidence>
<protein>
    <submittedName>
        <fullName evidence="1">Uncharacterized protein</fullName>
    </submittedName>
</protein>
<dbReference type="AlphaFoldDB" id="A0A4R8IH56"/>
<name>A0A4R8IH56_9FLAO</name>
<keyword evidence="2" id="KW-1185">Reference proteome</keyword>
<comment type="caution">
    <text evidence="1">The sequence shown here is derived from an EMBL/GenBank/DDBJ whole genome shotgun (WGS) entry which is preliminary data.</text>
</comment>
<sequence length="162" mass="18469">MATEEQLREGLQEMAKRFGPAVSNIAIVKSVDEENATCVLIDEDDQEFLDVRLRPVLTGKQSFLQVPKVGSFVLAIRIEDDDDWLVIAQDETEKFLWITPTAKIEVSEKILIEANEKNLLSLMERLFTVLEKGYQTNNGPTINLILTPEFESIKNDFKQLLK</sequence>
<dbReference type="Proteomes" id="UP000295313">
    <property type="component" value="Unassembled WGS sequence"/>
</dbReference>
<evidence type="ECO:0000313" key="1">
    <source>
        <dbReference type="EMBL" id="TDX86173.1"/>
    </source>
</evidence>
<organism evidence="1 2">
    <name type="scientific">Epilithonimonas xixisoli</name>
    <dbReference type="NCBI Taxonomy" id="1476462"/>
    <lineage>
        <taxon>Bacteria</taxon>
        <taxon>Pseudomonadati</taxon>
        <taxon>Bacteroidota</taxon>
        <taxon>Flavobacteriia</taxon>
        <taxon>Flavobacteriales</taxon>
        <taxon>Weeksellaceae</taxon>
        <taxon>Chryseobacterium group</taxon>
        <taxon>Epilithonimonas</taxon>
    </lineage>
</organism>
<proteinExistence type="predicted"/>
<reference evidence="1 2" key="1">
    <citation type="submission" date="2019-03" db="EMBL/GenBank/DDBJ databases">
        <title>Genomic Encyclopedia of Type Strains, Phase III (KMG-III): the genomes of soil and plant-associated and newly described type strains.</title>
        <authorList>
            <person name="Whitman W."/>
        </authorList>
    </citation>
    <scope>NUCLEOTIDE SEQUENCE [LARGE SCALE GENOMIC DNA]</scope>
    <source>
        <strain evidence="1 2">CGMCC 1.12802</strain>
    </source>
</reference>
<dbReference type="EMBL" id="SOEO01000001">
    <property type="protein sequence ID" value="TDX86173.1"/>
    <property type="molecule type" value="Genomic_DNA"/>
</dbReference>
<accession>A0A4R8IH56</accession>
<dbReference type="OrthoDB" id="1151181at2"/>
<gene>
    <name evidence="1" type="ORF">B0I22_0283</name>
</gene>